<feature type="compositionally biased region" description="Polar residues" evidence="7">
    <location>
        <begin position="440"/>
        <end position="453"/>
    </location>
</feature>
<dbReference type="InterPro" id="IPR036188">
    <property type="entry name" value="FAD/NAD-bd_sf"/>
</dbReference>
<dbReference type="InterPro" id="IPR050346">
    <property type="entry name" value="FMO-like"/>
</dbReference>
<dbReference type="EC" id="1.-.-.-" evidence="8"/>
<feature type="region of interest" description="Disordered" evidence="7">
    <location>
        <begin position="415"/>
        <end position="453"/>
    </location>
</feature>
<dbReference type="SUPFAM" id="SSF51905">
    <property type="entry name" value="FAD/NAD(P)-binding domain"/>
    <property type="match status" value="2"/>
</dbReference>
<dbReference type="InterPro" id="IPR020946">
    <property type="entry name" value="Flavin_mOase-like"/>
</dbReference>
<organism evidence="8 9">
    <name type="scientific">Actinomadura rubteroloni</name>
    <dbReference type="NCBI Taxonomy" id="1926885"/>
    <lineage>
        <taxon>Bacteria</taxon>
        <taxon>Bacillati</taxon>
        <taxon>Actinomycetota</taxon>
        <taxon>Actinomycetes</taxon>
        <taxon>Streptosporangiales</taxon>
        <taxon>Thermomonosporaceae</taxon>
        <taxon>Actinomadura</taxon>
    </lineage>
</organism>
<evidence type="ECO:0000313" key="9">
    <source>
        <dbReference type="Proteomes" id="UP000242367"/>
    </source>
</evidence>
<name>A0A2P4ULZ4_9ACTN</name>
<keyword evidence="5" id="KW-0521">NADP</keyword>
<dbReference type="Proteomes" id="UP000242367">
    <property type="component" value="Unassembled WGS sequence"/>
</dbReference>
<accession>A0A2P4ULZ4</accession>
<dbReference type="Gene3D" id="3.50.50.60">
    <property type="entry name" value="FAD/NAD(P)-binding domain"/>
    <property type="match status" value="1"/>
</dbReference>
<evidence type="ECO:0000256" key="6">
    <source>
        <dbReference type="ARBA" id="ARBA00023002"/>
    </source>
</evidence>
<dbReference type="GO" id="GO:0050661">
    <property type="term" value="F:NADP binding"/>
    <property type="evidence" value="ECO:0007669"/>
    <property type="project" value="InterPro"/>
</dbReference>
<evidence type="ECO:0000256" key="3">
    <source>
        <dbReference type="ARBA" id="ARBA00022630"/>
    </source>
</evidence>
<evidence type="ECO:0000256" key="1">
    <source>
        <dbReference type="ARBA" id="ARBA00009183"/>
    </source>
</evidence>
<dbReference type="AlphaFoldDB" id="A0A2P4ULZ4"/>
<protein>
    <submittedName>
        <fullName evidence="8">Putative oxidoreductase CzcO</fullName>
        <ecNumber evidence="8">1.-.-.-</ecNumber>
    </submittedName>
</protein>
<dbReference type="GO" id="GO:0050660">
    <property type="term" value="F:flavin adenine dinucleotide binding"/>
    <property type="evidence" value="ECO:0007669"/>
    <property type="project" value="InterPro"/>
</dbReference>
<reference evidence="8 9" key="1">
    <citation type="journal article" date="2017" name="Chemistry">
        <title>Isolation, Biosynthesis and Chemical Modifications of Rubterolones A-F: Rare Tropolone Alkaloids from Actinomadura sp. 5-2.</title>
        <authorList>
            <person name="Guo H."/>
            <person name="Benndorf R."/>
            <person name="Leichnitz D."/>
            <person name="Klassen J.L."/>
            <person name="Vollmers J."/>
            <person name="Gorls H."/>
            <person name="Steinacker M."/>
            <person name="Weigel C."/>
            <person name="Dahse H.M."/>
            <person name="Kaster A.K."/>
            <person name="de Beer Z.W."/>
            <person name="Poulsen M."/>
            <person name="Beemelmanns C."/>
        </authorList>
    </citation>
    <scope>NUCLEOTIDE SEQUENCE [LARGE SCALE GENOMIC DNA]</scope>
    <source>
        <strain evidence="8 9">5-2</strain>
    </source>
</reference>
<keyword evidence="4" id="KW-0274">FAD</keyword>
<comment type="caution">
    <text evidence="8">The sequence shown here is derived from an EMBL/GenBank/DDBJ whole genome shotgun (WGS) entry which is preliminary data.</text>
</comment>
<keyword evidence="6 8" id="KW-0560">Oxidoreductase</keyword>
<dbReference type="GO" id="GO:0004499">
    <property type="term" value="F:N,N-dimethylaniline monooxygenase activity"/>
    <property type="evidence" value="ECO:0007669"/>
    <property type="project" value="InterPro"/>
</dbReference>
<comment type="similarity">
    <text evidence="1">Belongs to the FMO family.</text>
</comment>
<dbReference type="PRINTS" id="PR00370">
    <property type="entry name" value="FMOXYGENASE"/>
</dbReference>
<sequence length="453" mass="49483">MTTPSTRHRYCIIGAGYVGNGVAKAFTDAGIDYDQLEATDHIGGNWAHGVYDSAHLISSRRSTQYADHPMPGHYPDFPSAAQMLAYLNDYVDRFGLRERIVLNAEVVSCAPLDPRGLTGWRVETADGEVRHYRGVVVCNGHYWKKNIPSYPGTFTGHQIHSKDYKRPADFGPGPRVLVVGPGNSGSDMAVEAAATFGHADVSMRRGYWFLPKTVFGIPSSELDRINVPIPVQRVAMKAALLMSQGLYRQYGLPHPDHKLFSKDVTVSTALLYALRHGKVTPRPEISGFDGSTVRFADGSRSDYDTIVWATGFHTAFPFLDDSTFVWEDGQPLLIEHVLVPGLANLYVFGLVAPRSGAGRMITRGSRLLAEAVRAQEPLGRPLSDFLGQRGRADGSILAGNAELLAGIRRLRRRLGRVSARTRRPGGAGPSPRTPAAFPTSAGNPRSTNQEFES</sequence>
<proteinExistence type="inferred from homology"/>
<evidence type="ECO:0000256" key="2">
    <source>
        <dbReference type="ARBA" id="ARBA00010139"/>
    </source>
</evidence>
<evidence type="ECO:0000256" key="5">
    <source>
        <dbReference type="ARBA" id="ARBA00022857"/>
    </source>
</evidence>
<dbReference type="EMBL" id="MTBP01000001">
    <property type="protein sequence ID" value="POM26074.1"/>
    <property type="molecule type" value="Genomic_DNA"/>
</dbReference>
<comment type="similarity">
    <text evidence="2">Belongs to the FAD-binding monooxygenase family.</text>
</comment>
<gene>
    <name evidence="8" type="primary">czcO_1</name>
    <name evidence="8" type="ORF">BTM25_04610</name>
</gene>
<dbReference type="Pfam" id="PF00743">
    <property type="entry name" value="FMO-like"/>
    <property type="match status" value="1"/>
</dbReference>
<evidence type="ECO:0000256" key="4">
    <source>
        <dbReference type="ARBA" id="ARBA00022827"/>
    </source>
</evidence>
<dbReference type="PANTHER" id="PTHR23023">
    <property type="entry name" value="DIMETHYLANILINE MONOOXYGENASE"/>
    <property type="match status" value="1"/>
</dbReference>
<dbReference type="InterPro" id="IPR000960">
    <property type="entry name" value="Flavin_mOase"/>
</dbReference>
<evidence type="ECO:0000256" key="7">
    <source>
        <dbReference type="SAM" id="MobiDB-lite"/>
    </source>
</evidence>
<keyword evidence="9" id="KW-1185">Reference proteome</keyword>
<dbReference type="RefSeq" id="WP_103561094.1">
    <property type="nucleotide sequence ID" value="NZ_MTBP01000001.1"/>
</dbReference>
<keyword evidence="3" id="KW-0285">Flavoprotein</keyword>
<evidence type="ECO:0000313" key="8">
    <source>
        <dbReference type="EMBL" id="POM26074.1"/>
    </source>
</evidence>